<proteinExistence type="predicted"/>
<feature type="non-terminal residue" evidence="1">
    <location>
        <position position="1"/>
    </location>
</feature>
<organism evidence="1">
    <name type="scientific">Tetraselmis sp. GSL018</name>
    <dbReference type="NCBI Taxonomy" id="582737"/>
    <lineage>
        <taxon>Eukaryota</taxon>
        <taxon>Viridiplantae</taxon>
        <taxon>Chlorophyta</taxon>
        <taxon>core chlorophytes</taxon>
        <taxon>Chlorodendrophyceae</taxon>
        <taxon>Chlorodendrales</taxon>
        <taxon>Chlorodendraceae</taxon>
        <taxon>Tetraselmis</taxon>
    </lineage>
</organism>
<sequence length="238" mass="26106">LENRSLTLMDETRRALRDFRRAADQAVDNCVRSTSVFVRDAVLEASGLAVRCGAKTSEVWEDGKQFAKNLDAQLFAKLKDGVNVALSNPNESFAAGAAVILLGFPGSRSFLYNAIFRRFRSEESIFRSGQRRADSIKAALETAAGEAAGLSQEKATALQQVKDGMAKLRSASGRLQALGSTVSAAEREAEELIQELRRLSGPDALRLRMEVAEFKAGLGKQRRGIEKDYNHLLRRAMV</sequence>
<dbReference type="AlphaFoldDB" id="A0A061QZW6"/>
<dbReference type="PANTHER" id="PTHR34554:SF2">
    <property type="entry name" value="RGS1-HXK1-INTERACTING PROTEIN 1"/>
    <property type="match status" value="1"/>
</dbReference>
<dbReference type="PANTHER" id="PTHR34554">
    <property type="entry name" value="RGS1-HXK1-INTERACTING PROTEIN 1"/>
    <property type="match status" value="1"/>
</dbReference>
<dbReference type="InterPro" id="IPR053284">
    <property type="entry name" value="RGS1-HXK1_interactor"/>
</dbReference>
<accession>A0A061QZW6</accession>
<name>A0A061QZW6_9CHLO</name>
<protein>
    <submittedName>
        <fullName evidence="1">Uncharacterized protein</fullName>
    </submittedName>
</protein>
<gene>
    <name evidence="1" type="ORF">TSPGSL018_19627</name>
</gene>
<evidence type="ECO:0000313" key="1">
    <source>
        <dbReference type="EMBL" id="JAC63846.1"/>
    </source>
</evidence>
<reference evidence="1" key="1">
    <citation type="submission" date="2014-05" db="EMBL/GenBank/DDBJ databases">
        <title>The transcriptome of the halophilic microalga Tetraselmis sp. GSL018 isolated from the Great Salt Lake, Utah.</title>
        <authorList>
            <person name="Jinkerson R.E."/>
            <person name="D'Adamo S."/>
            <person name="Posewitz M.C."/>
        </authorList>
    </citation>
    <scope>NUCLEOTIDE SEQUENCE</scope>
    <source>
        <strain evidence="1">GSL018</strain>
    </source>
</reference>
<dbReference type="EMBL" id="GBEZ01023018">
    <property type="protein sequence ID" value="JAC63846.1"/>
    <property type="molecule type" value="Transcribed_RNA"/>
</dbReference>